<keyword evidence="2" id="KW-1185">Reference proteome</keyword>
<organism evidence="1 2">
    <name type="scientific">Eggerthia catenaformis OT 569 = DSM 20559</name>
    <dbReference type="NCBI Taxonomy" id="999415"/>
    <lineage>
        <taxon>Bacteria</taxon>
        <taxon>Bacillati</taxon>
        <taxon>Bacillota</taxon>
        <taxon>Erysipelotrichia</taxon>
        <taxon>Erysipelotrichales</taxon>
        <taxon>Coprobacillaceae</taxon>
        <taxon>Eggerthia</taxon>
    </lineage>
</organism>
<dbReference type="EMBL" id="AGEJ01000012">
    <property type="protein sequence ID" value="EMD16988.1"/>
    <property type="molecule type" value="Genomic_DNA"/>
</dbReference>
<reference evidence="1 2" key="1">
    <citation type="submission" date="2013-02" db="EMBL/GenBank/DDBJ databases">
        <title>The Genome Sequence of Lactobacillus catenaformis F0143.</title>
        <authorList>
            <consortium name="The Broad Institute Genome Sequencing Platform"/>
            <person name="Earl A."/>
            <person name="Ward D."/>
            <person name="Feldgarden M."/>
            <person name="Gevers D."/>
            <person name="Izard J."/>
            <person name="Blanton J.M."/>
            <person name="Mathney J."/>
            <person name="Dewhirst F.E."/>
            <person name="Young S.K."/>
            <person name="Zeng Q."/>
            <person name="Gargeya S."/>
            <person name="Fitzgerald M."/>
            <person name="Haas B."/>
            <person name="Abouelleil A."/>
            <person name="Alvarado L."/>
            <person name="Arachchi H.M."/>
            <person name="Berlin A."/>
            <person name="Chapman S.B."/>
            <person name="Gearin G."/>
            <person name="Goldberg J."/>
            <person name="Griggs A."/>
            <person name="Gujja S."/>
            <person name="Hansen M."/>
            <person name="Heiman D."/>
            <person name="Howarth C."/>
            <person name="Larimer J."/>
            <person name="Lui A."/>
            <person name="MacDonald P.J.P."/>
            <person name="McCowen C."/>
            <person name="Montmayeur A."/>
            <person name="Murphy C."/>
            <person name="Neiman D."/>
            <person name="Pearson M."/>
            <person name="Priest M."/>
            <person name="Roberts A."/>
            <person name="Saif S."/>
            <person name="Shea T."/>
            <person name="Sisk P."/>
            <person name="Stolte C."/>
            <person name="Sykes S."/>
            <person name="Wortman J."/>
            <person name="Nusbaum C."/>
            <person name="Birren B."/>
        </authorList>
    </citation>
    <scope>NUCLEOTIDE SEQUENCE [LARGE SCALE GENOMIC DNA]</scope>
    <source>
        <strain evidence="1 2">OT 569</strain>
    </source>
</reference>
<evidence type="ECO:0000313" key="2">
    <source>
        <dbReference type="Proteomes" id="UP000011758"/>
    </source>
</evidence>
<proteinExistence type="predicted"/>
<dbReference type="Proteomes" id="UP000011758">
    <property type="component" value="Unassembled WGS sequence"/>
</dbReference>
<evidence type="ECO:0000313" key="1">
    <source>
        <dbReference type="EMBL" id="EMD16988.1"/>
    </source>
</evidence>
<dbReference type="AlphaFoldDB" id="M2NFL9"/>
<dbReference type="BioCyc" id="ECAT999415-HMP:GTTI-788-MONOMER"/>
<protein>
    <submittedName>
        <fullName evidence="1">Uncharacterized protein</fullName>
    </submittedName>
</protein>
<comment type="caution">
    <text evidence="1">The sequence shown here is derived from an EMBL/GenBank/DDBJ whole genome shotgun (WGS) entry which is preliminary data.</text>
</comment>
<name>M2NFL9_9FIRM</name>
<dbReference type="STRING" id="999415.HMPREF9943_00766"/>
<accession>M2NFL9</accession>
<sequence>MELAGLLKLSEHDSQLIWNEEFDIENIFDSLIEHTEYILKLRKIAYYRLINHIYYLSEYFKYKMKDYNGYLPGFSHELYIVIFIENGVYFIGIEKNTFYWQKYMIIAIAFLLAQLSNKSSYEFLSTMYNFIESEVLYV</sequence>
<gene>
    <name evidence="1" type="ORF">HMPREF9943_00766</name>
</gene>